<name>A0A3E0DUF7_9BACT</name>
<dbReference type="SUPFAM" id="SSF56672">
    <property type="entry name" value="DNA/RNA polymerases"/>
    <property type="match status" value="1"/>
</dbReference>
<dbReference type="Gene3D" id="3.30.70.270">
    <property type="match status" value="1"/>
</dbReference>
<dbReference type="InterPro" id="IPR030931">
    <property type="entry name" value="Group_II_RT_mat"/>
</dbReference>
<dbReference type="InterPro" id="IPR051083">
    <property type="entry name" value="GrpII_Intron_Splice-Mob/Def"/>
</dbReference>
<comment type="catalytic activity">
    <reaction evidence="9">
        <text>DNA(n) + a 2'-deoxyribonucleoside 5'-triphosphate = DNA(n+1) + diphosphate</text>
        <dbReference type="Rhea" id="RHEA:22508"/>
        <dbReference type="Rhea" id="RHEA-COMP:17339"/>
        <dbReference type="Rhea" id="RHEA-COMP:17340"/>
        <dbReference type="ChEBI" id="CHEBI:33019"/>
        <dbReference type="ChEBI" id="CHEBI:61560"/>
        <dbReference type="ChEBI" id="CHEBI:173112"/>
        <dbReference type="EC" id="2.7.7.49"/>
    </reaction>
</comment>
<proteinExistence type="inferred from homology"/>
<evidence type="ECO:0000313" key="11">
    <source>
        <dbReference type="EMBL" id="REG87163.1"/>
    </source>
</evidence>
<dbReference type="AlphaFoldDB" id="A0A3E0DUF7"/>
<dbReference type="RefSeq" id="WP_205635791.1">
    <property type="nucleotide sequence ID" value="NZ_MSSW01000008.1"/>
</dbReference>
<dbReference type="PANTHER" id="PTHR34047">
    <property type="entry name" value="NUCLEAR INTRON MATURASE 1, MITOCHONDRIAL-RELATED"/>
    <property type="match status" value="1"/>
</dbReference>
<keyword evidence="12" id="KW-1185">Reference proteome</keyword>
<reference evidence="11 12" key="1">
    <citation type="submission" date="2018-08" db="EMBL/GenBank/DDBJ databases">
        <title>Genomic Encyclopedia of Archaeal and Bacterial Type Strains, Phase II (KMG-II): from individual species to whole genera.</title>
        <authorList>
            <person name="Goeker M."/>
        </authorList>
    </citation>
    <scope>NUCLEOTIDE SEQUENCE [LARGE SCALE GENOMIC DNA]</scope>
    <source>
        <strain evidence="11 12">DSM 15986</strain>
    </source>
</reference>
<dbReference type="InterPro" id="IPR000477">
    <property type="entry name" value="RT_dom"/>
</dbReference>
<dbReference type="GO" id="GO:0003964">
    <property type="term" value="F:RNA-directed DNA polymerase activity"/>
    <property type="evidence" value="ECO:0007669"/>
    <property type="project" value="UniProtKB-KW"/>
</dbReference>
<dbReference type="GO" id="GO:0003723">
    <property type="term" value="F:RNA binding"/>
    <property type="evidence" value="ECO:0007669"/>
    <property type="project" value="InterPro"/>
</dbReference>
<evidence type="ECO:0000256" key="5">
    <source>
        <dbReference type="ARBA" id="ARBA00022842"/>
    </source>
</evidence>
<gene>
    <name evidence="11" type="ORF">C8N25_111143</name>
</gene>
<protein>
    <recommendedName>
        <fullName evidence="1">RNA-directed DNA polymerase</fullName>
        <ecNumber evidence="1">2.7.7.49</ecNumber>
    </recommendedName>
</protein>
<evidence type="ECO:0000256" key="4">
    <source>
        <dbReference type="ARBA" id="ARBA00022723"/>
    </source>
</evidence>
<evidence type="ECO:0000256" key="9">
    <source>
        <dbReference type="ARBA" id="ARBA00048173"/>
    </source>
</evidence>
<dbReference type="Pfam" id="PF00078">
    <property type="entry name" value="RVT_1"/>
    <property type="match status" value="1"/>
</dbReference>
<dbReference type="EC" id="2.7.7.49" evidence="1"/>
<dbReference type="Proteomes" id="UP000256405">
    <property type="component" value="Unassembled WGS sequence"/>
</dbReference>
<evidence type="ECO:0000256" key="3">
    <source>
        <dbReference type="ARBA" id="ARBA00022695"/>
    </source>
</evidence>
<evidence type="ECO:0000256" key="7">
    <source>
        <dbReference type="ARBA" id="ARBA00023118"/>
    </source>
</evidence>
<dbReference type="EMBL" id="QUNF01000011">
    <property type="protein sequence ID" value="REG87163.1"/>
    <property type="molecule type" value="Genomic_DNA"/>
</dbReference>
<dbReference type="CDD" id="cd01651">
    <property type="entry name" value="RT_G2_intron"/>
    <property type="match status" value="1"/>
</dbReference>
<evidence type="ECO:0000313" key="12">
    <source>
        <dbReference type="Proteomes" id="UP000256405"/>
    </source>
</evidence>
<dbReference type="GO" id="GO:0046872">
    <property type="term" value="F:metal ion binding"/>
    <property type="evidence" value="ECO:0007669"/>
    <property type="project" value="UniProtKB-KW"/>
</dbReference>
<keyword evidence="2" id="KW-0808">Transferase</keyword>
<dbReference type="PANTHER" id="PTHR34047:SF3">
    <property type="entry name" value="BLR2052 PROTEIN"/>
    <property type="match status" value="1"/>
</dbReference>
<dbReference type="NCBIfam" id="TIGR04416">
    <property type="entry name" value="group_II_RT_mat"/>
    <property type="match status" value="1"/>
</dbReference>
<accession>A0A3E0DUF7</accession>
<sequence length="297" mass="34737">MIDYYEIKSQPITRVMVFQAYKKVRANKGSGGVDNMDWEWLENNLKTELYKLWNRLTSGSYFPMPVKEVAIKKKGGGERKLGIPTLLDRIAQQVAKTHLERMVEPQFHNSSFGYRPSRNCHQAVDQACKNTFNHDFAIDLDIKGFFDSIDHELMMKAVRFYCQDKWVLLYVERWLKAGIVQQDGNHIDRLTGTPQGGVISPLLANIFMYVSFDKWMETNHPEKPFERYADDVVVHCKTEKQAIYVLKQIGVRLRKCQLTLHPEKTQIVNVRGKAEKKYPKGYDFLGFTIRPQWQSHW</sequence>
<keyword evidence="4" id="KW-0479">Metal-binding</keyword>
<organism evidence="11 12">
    <name type="scientific">Algoriphagus antarcticus</name>
    <dbReference type="NCBI Taxonomy" id="238540"/>
    <lineage>
        <taxon>Bacteria</taxon>
        <taxon>Pseudomonadati</taxon>
        <taxon>Bacteroidota</taxon>
        <taxon>Cytophagia</taxon>
        <taxon>Cytophagales</taxon>
        <taxon>Cyclobacteriaceae</taxon>
        <taxon>Algoriphagus</taxon>
    </lineage>
</organism>
<dbReference type="InterPro" id="IPR000123">
    <property type="entry name" value="Reverse_transcriptase_msDNA"/>
</dbReference>
<feature type="domain" description="Reverse transcriptase" evidence="10">
    <location>
        <begin position="52"/>
        <end position="289"/>
    </location>
</feature>
<dbReference type="PROSITE" id="PS50878">
    <property type="entry name" value="RT_POL"/>
    <property type="match status" value="1"/>
</dbReference>
<keyword evidence="3" id="KW-0548">Nucleotidyltransferase</keyword>
<comment type="similarity">
    <text evidence="8">Belongs to the bacterial reverse transcriptase family.</text>
</comment>
<keyword evidence="6 11" id="KW-0695">RNA-directed DNA polymerase</keyword>
<dbReference type="InterPro" id="IPR043502">
    <property type="entry name" value="DNA/RNA_pol_sf"/>
</dbReference>
<dbReference type="InterPro" id="IPR043128">
    <property type="entry name" value="Rev_trsase/Diguanyl_cyclase"/>
</dbReference>
<evidence type="ECO:0000259" key="10">
    <source>
        <dbReference type="PROSITE" id="PS50878"/>
    </source>
</evidence>
<keyword evidence="7" id="KW-0051">Antiviral defense</keyword>
<keyword evidence="5" id="KW-0460">Magnesium</keyword>
<evidence type="ECO:0000256" key="1">
    <source>
        <dbReference type="ARBA" id="ARBA00012493"/>
    </source>
</evidence>
<dbReference type="PRINTS" id="PR00866">
    <property type="entry name" value="RNADNAPOLMS"/>
</dbReference>
<evidence type="ECO:0000256" key="6">
    <source>
        <dbReference type="ARBA" id="ARBA00022918"/>
    </source>
</evidence>
<comment type="caution">
    <text evidence="11">The sequence shown here is derived from an EMBL/GenBank/DDBJ whole genome shotgun (WGS) entry which is preliminary data.</text>
</comment>
<evidence type="ECO:0000256" key="8">
    <source>
        <dbReference type="ARBA" id="ARBA00034120"/>
    </source>
</evidence>
<dbReference type="GO" id="GO:0051607">
    <property type="term" value="P:defense response to virus"/>
    <property type="evidence" value="ECO:0007669"/>
    <property type="project" value="UniProtKB-KW"/>
</dbReference>
<evidence type="ECO:0000256" key="2">
    <source>
        <dbReference type="ARBA" id="ARBA00022679"/>
    </source>
</evidence>